<keyword evidence="3 9" id="KW-0812">Transmembrane</keyword>
<name>A0A7J6MSC9_PERCH</name>
<feature type="transmembrane region" description="Helical" evidence="9">
    <location>
        <begin position="226"/>
        <end position="247"/>
    </location>
</feature>
<evidence type="ECO:0000256" key="9">
    <source>
        <dbReference type="SAM" id="Phobius"/>
    </source>
</evidence>
<keyword evidence="12" id="KW-1185">Reference proteome</keyword>
<evidence type="ECO:0000256" key="2">
    <source>
        <dbReference type="ARBA" id="ARBA00022448"/>
    </source>
</evidence>
<feature type="transmembrane region" description="Helical" evidence="9">
    <location>
        <begin position="41"/>
        <end position="60"/>
    </location>
</feature>
<dbReference type="GO" id="GO:0035725">
    <property type="term" value="P:sodium ion transmembrane transport"/>
    <property type="evidence" value="ECO:0007669"/>
    <property type="project" value="TreeGrafter"/>
</dbReference>
<accession>A0A7J6MSC9</accession>
<dbReference type="SMART" id="SM00100">
    <property type="entry name" value="cNMP"/>
    <property type="match status" value="1"/>
</dbReference>
<dbReference type="OrthoDB" id="444079at2759"/>
<feature type="compositionally biased region" description="Acidic residues" evidence="8">
    <location>
        <begin position="508"/>
        <end position="519"/>
    </location>
</feature>
<evidence type="ECO:0000256" key="8">
    <source>
        <dbReference type="SAM" id="MobiDB-lite"/>
    </source>
</evidence>
<keyword evidence="7" id="KW-0407">Ion channel</keyword>
<dbReference type="FunFam" id="1.10.287.70:FF:000123">
    <property type="entry name" value="Potassium channel KAT3"/>
    <property type="match status" value="1"/>
</dbReference>
<evidence type="ECO:0000313" key="12">
    <source>
        <dbReference type="Proteomes" id="UP000591131"/>
    </source>
</evidence>
<dbReference type="SUPFAM" id="SSF51206">
    <property type="entry name" value="cAMP-binding domain-like"/>
    <property type="match status" value="1"/>
</dbReference>
<dbReference type="InterPro" id="IPR018490">
    <property type="entry name" value="cNMP-bd_dom_sf"/>
</dbReference>
<feature type="transmembrane region" description="Helical" evidence="9">
    <location>
        <begin position="180"/>
        <end position="205"/>
    </location>
</feature>
<evidence type="ECO:0000256" key="3">
    <source>
        <dbReference type="ARBA" id="ARBA00022692"/>
    </source>
</evidence>
<dbReference type="PROSITE" id="PS50042">
    <property type="entry name" value="CNMP_BINDING_3"/>
    <property type="match status" value="1"/>
</dbReference>
<dbReference type="InterPro" id="IPR014710">
    <property type="entry name" value="RmlC-like_jellyroll"/>
</dbReference>
<feature type="region of interest" description="Disordered" evidence="8">
    <location>
        <begin position="508"/>
        <end position="534"/>
    </location>
</feature>
<dbReference type="InterPro" id="IPR000595">
    <property type="entry name" value="cNMP-bd_dom"/>
</dbReference>
<organism evidence="11 12">
    <name type="scientific">Perkinsus chesapeaki</name>
    <name type="common">Clam parasite</name>
    <name type="synonym">Perkinsus andrewsi</name>
    <dbReference type="NCBI Taxonomy" id="330153"/>
    <lineage>
        <taxon>Eukaryota</taxon>
        <taxon>Sar</taxon>
        <taxon>Alveolata</taxon>
        <taxon>Perkinsozoa</taxon>
        <taxon>Perkinsea</taxon>
        <taxon>Perkinsida</taxon>
        <taxon>Perkinsidae</taxon>
        <taxon>Perkinsus</taxon>
    </lineage>
</organism>
<dbReference type="Pfam" id="PF00027">
    <property type="entry name" value="cNMP_binding"/>
    <property type="match status" value="1"/>
</dbReference>
<dbReference type="SUPFAM" id="SSF81324">
    <property type="entry name" value="Voltage-gated potassium channels"/>
    <property type="match status" value="1"/>
</dbReference>
<dbReference type="GO" id="GO:0005249">
    <property type="term" value="F:voltage-gated potassium channel activity"/>
    <property type="evidence" value="ECO:0007669"/>
    <property type="project" value="InterPro"/>
</dbReference>
<keyword evidence="6 9" id="KW-0472">Membrane</keyword>
<comment type="subcellular location">
    <subcellularLocation>
        <location evidence="1">Membrane</location>
        <topology evidence="1">Multi-pass membrane protein</topology>
    </subcellularLocation>
</comment>
<dbReference type="GO" id="GO:0098855">
    <property type="term" value="C:HCN channel complex"/>
    <property type="evidence" value="ECO:0007669"/>
    <property type="project" value="TreeGrafter"/>
</dbReference>
<evidence type="ECO:0000313" key="11">
    <source>
        <dbReference type="EMBL" id="KAF4674306.1"/>
    </source>
</evidence>
<comment type="caution">
    <text evidence="11">The sequence shown here is derived from an EMBL/GenBank/DDBJ whole genome shotgun (WGS) entry which is preliminary data.</text>
</comment>
<sequence>MSTFRSSSLYIDSQKSRRIEHGQPGSEKPWYIISPESVGRITWDLLGMILILYECIVIPYRLSFEQKPKGGWLVWETFIAVFFILDVSINFLTAYYDSGVMEHRLAMVSRHYLRHFFLLDFVASFPYDWIAPESDLEGVQLLRFFKFVRLLKVLRLLRVLKLKKLLAKVEDTISSSALSILLQLARLVLVVLFIAHWIACLWYVMAISAPPRQDTWLDNFGYRQSSLSEIYIAALYWSFATMTTVGYGEIHPVNSEEQLFGMLTMLLACGVFAFFIGNIGGLVRALDSESEMFRAKNKAVKRFLTERQVPAELQSKVNRYLRFLWANGRGMAAEKKTKEEGILSMMSKHLRGEVMLELIGEGIRSTPFLCNIPSAMLRRLCEKGLEVATHAPGDIIFEEGQLAYGMYFLVSGKVKLMYSGEPDRDEYIDHGGHFGELALFKEDVRDGSARCIKFSETISLKRSELINVLPMYPKTRRRYDRVCRSVMNNNKDALVSRRTIGILVSALEESDGSEGDETEVCGGPPTNKASSVEG</sequence>
<dbReference type="PANTHER" id="PTHR45689:SF5">
    <property type="entry name" value="I[[H]] CHANNEL, ISOFORM E"/>
    <property type="match status" value="1"/>
</dbReference>
<evidence type="ECO:0000256" key="6">
    <source>
        <dbReference type="ARBA" id="ARBA00023136"/>
    </source>
</evidence>
<keyword evidence="4 9" id="KW-1133">Transmembrane helix</keyword>
<dbReference type="InterPro" id="IPR005821">
    <property type="entry name" value="Ion_trans_dom"/>
</dbReference>
<dbReference type="PRINTS" id="PR01463">
    <property type="entry name" value="EAGCHANLFMLY"/>
</dbReference>
<protein>
    <recommendedName>
        <fullName evidence="10">Cyclic nucleotide-binding domain-containing protein</fullName>
    </recommendedName>
</protein>
<dbReference type="GO" id="GO:0003254">
    <property type="term" value="P:regulation of membrane depolarization"/>
    <property type="evidence" value="ECO:0007669"/>
    <property type="project" value="TreeGrafter"/>
</dbReference>
<dbReference type="InterPro" id="IPR003938">
    <property type="entry name" value="K_chnl_volt-dep_EAG/ELK/ERG"/>
</dbReference>
<dbReference type="Gene3D" id="2.60.120.10">
    <property type="entry name" value="Jelly Rolls"/>
    <property type="match status" value="1"/>
</dbReference>
<keyword evidence="5" id="KW-0406">Ion transport</keyword>
<dbReference type="InterPro" id="IPR051413">
    <property type="entry name" value="K/Na_HCN_channel"/>
</dbReference>
<dbReference type="EMBL" id="JAAPAO010000066">
    <property type="protein sequence ID" value="KAF4674306.1"/>
    <property type="molecule type" value="Genomic_DNA"/>
</dbReference>
<evidence type="ECO:0000256" key="4">
    <source>
        <dbReference type="ARBA" id="ARBA00022989"/>
    </source>
</evidence>
<feature type="domain" description="Cyclic nucleotide-binding" evidence="10">
    <location>
        <begin position="368"/>
        <end position="478"/>
    </location>
</feature>
<dbReference type="Proteomes" id="UP000591131">
    <property type="component" value="Unassembled WGS sequence"/>
</dbReference>
<dbReference type="PANTHER" id="PTHR45689">
    <property type="entry name" value="I[[H]] CHANNEL, ISOFORM E"/>
    <property type="match status" value="1"/>
</dbReference>
<dbReference type="Gene3D" id="1.10.287.630">
    <property type="entry name" value="Helix hairpin bin"/>
    <property type="match status" value="1"/>
</dbReference>
<reference evidence="11 12" key="1">
    <citation type="submission" date="2020-04" db="EMBL/GenBank/DDBJ databases">
        <title>Perkinsus chesapeaki whole genome sequence.</title>
        <authorList>
            <person name="Bogema D.R."/>
        </authorList>
    </citation>
    <scope>NUCLEOTIDE SEQUENCE [LARGE SCALE GENOMIC DNA]</scope>
    <source>
        <strain evidence="11">ATCC PRA-425</strain>
    </source>
</reference>
<keyword evidence="2" id="KW-0813">Transport</keyword>
<feature type="transmembrane region" description="Helical" evidence="9">
    <location>
        <begin position="259"/>
        <end position="286"/>
    </location>
</feature>
<evidence type="ECO:0000256" key="1">
    <source>
        <dbReference type="ARBA" id="ARBA00004141"/>
    </source>
</evidence>
<proteinExistence type="predicted"/>
<evidence type="ECO:0000256" key="7">
    <source>
        <dbReference type="ARBA" id="ARBA00023303"/>
    </source>
</evidence>
<evidence type="ECO:0000259" key="10">
    <source>
        <dbReference type="PROSITE" id="PS50042"/>
    </source>
</evidence>
<feature type="transmembrane region" description="Helical" evidence="9">
    <location>
        <begin position="72"/>
        <end position="92"/>
    </location>
</feature>
<evidence type="ECO:0000256" key="5">
    <source>
        <dbReference type="ARBA" id="ARBA00023065"/>
    </source>
</evidence>
<gene>
    <name evidence="11" type="ORF">FOL47_009458</name>
</gene>
<dbReference type="CDD" id="cd00038">
    <property type="entry name" value="CAP_ED"/>
    <property type="match status" value="1"/>
</dbReference>
<dbReference type="Gene3D" id="1.10.287.70">
    <property type="match status" value="1"/>
</dbReference>
<dbReference type="AlphaFoldDB" id="A0A7J6MSC9"/>
<dbReference type="Pfam" id="PF00520">
    <property type="entry name" value="Ion_trans"/>
    <property type="match status" value="1"/>
</dbReference>